<evidence type="ECO:0000313" key="1">
    <source>
        <dbReference type="EMBL" id="CAG8438271.1"/>
    </source>
</evidence>
<dbReference type="Proteomes" id="UP000789702">
    <property type="component" value="Unassembled WGS sequence"/>
</dbReference>
<organism evidence="1 2">
    <name type="scientific">Dentiscutata heterogama</name>
    <dbReference type="NCBI Taxonomy" id="1316150"/>
    <lineage>
        <taxon>Eukaryota</taxon>
        <taxon>Fungi</taxon>
        <taxon>Fungi incertae sedis</taxon>
        <taxon>Mucoromycota</taxon>
        <taxon>Glomeromycotina</taxon>
        <taxon>Glomeromycetes</taxon>
        <taxon>Diversisporales</taxon>
        <taxon>Gigasporaceae</taxon>
        <taxon>Dentiscutata</taxon>
    </lineage>
</organism>
<accession>A0ACA9JVA0</accession>
<protein>
    <submittedName>
        <fullName evidence="1">4646_t:CDS:1</fullName>
    </submittedName>
</protein>
<proteinExistence type="predicted"/>
<gene>
    <name evidence="1" type="ORF">DHETER_LOCUS66</name>
</gene>
<name>A0ACA9JVA0_9GLOM</name>
<dbReference type="EMBL" id="CAJVPU010000023">
    <property type="protein sequence ID" value="CAG8438271.1"/>
    <property type="molecule type" value="Genomic_DNA"/>
</dbReference>
<reference evidence="1" key="1">
    <citation type="submission" date="2021-06" db="EMBL/GenBank/DDBJ databases">
        <authorList>
            <person name="Kallberg Y."/>
            <person name="Tangrot J."/>
            <person name="Rosling A."/>
        </authorList>
    </citation>
    <scope>NUCLEOTIDE SEQUENCE</scope>
    <source>
        <strain evidence="1">IL203A</strain>
    </source>
</reference>
<evidence type="ECO:0000313" key="2">
    <source>
        <dbReference type="Proteomes" id="UP000789702"/>
    </source>
</evidence>
<keyword evidence="2" id="KW-1185">Reference proteome</keyword>
<comment type="caution">
    <text evidence="1">The sequence shown here is derived from an EMBL/GenBank/DDBJ whole genome shotgun (WGS) entry which is preliminary data.</text>
</comment>
<sequence length="57" mass="6440">MGIGKIIHNPIQMLKILEMSLNRTLRASYSVSGTQICFTSSLARPSRFEEPVFSNMH</sequence>